<dbReference type="GO" id="GO:0022857">
    <property type="term" value="F:transmembrane transporter activity"/>
    <property type="evidence" value="ECO:0007669"/>
    <property type="project" value="TreeGrafter"/>
</dbReference>
<dbReference type="RefSeq" id="WP_133344568.1">
    <property type="nucleotide sequence ID" value="NZ_SMZO01000085.1"/>
</dbReference>
<dbReference type="PANTHER" id="PTHR24220">
    <property type="entry name" value="IMPORT ATP-BINDING PROTEIN"/>
    <property type="match status" value="1"/>
</dbReference>
<dbReference type="Proteomes" id="UP000294562">
    <property type="component" value="Unassembled WGS sequence"/>
</dbReference>
<organism evidence="5 6">
    <name type="scientific">Meridianimarinicoccus aquatilis</name>
    <dbReference type="NCBI Taxonomy" id="2552766"/>
    <lineage>
        <taxon>Bacteria</taxon>
        <taxon>Pseudomonadati</taxon>
        <taxon>Pseudomonadota</taxon>
        <taxon>Alphaproteobacteria</taxon>
        <taxon>Rhodobacterales</taxon>
        <taxon>Paracoccaceae</taxon>
        <taxon>Meridianimarinicoccus</taxon>
    </lineage>
</organism>
<gene>
    <name evidence="5" type="ORF">E2L05_19325</name>
</gene>
<dbReference type="SUPFAM" id="SSF52540">
    <property type="entry name" value="P-loop containing nucleoside triphosphate hydrolases"/>
    <property type="match status" value="1"/>
</dbReference>
<dbReference type="InterPro" id="IPR027417">
    <property type="entry name" value="P-loop_NTPase"/>
</dbReference>
<dbReference type="InterPro" id="IPR015854">
    <property type="entry name" value="ABC_transpr_LolD-like"/>
</dbReference>
<dbReference type="InterPro" id="IPR003439">
    <property type="entry name" value="ABC_transporter-like_ATP-bd"/>
</dbReference>
<evidence type="ECO:0000256" key="3">
    <source>
        <dbReference type="ARBA" id="ARBA00022840"/>
    </source>
</evidence>
<keyword evidence="6" id="KW-1185">Reference proteome</keyword>
<evidence type="ECO:0000259" key="4">
    <source>
        <dbReference type="PROSITE" id="PS50893"/>
    </source>
</evidence>
<keyword evidence="2" id="KW-0547">Nucleotide-binding</keyword>
<evidence type="ECO:0000313" key="5">
    <source>
        <dbReference type="EMBL" id="TDL83787.1"/>
    </source>
</evidence>
<dbReference type="GO" id="GO:0005524">
    <property type="term" value="F:ATP binding"/>
    <property type="evidence" value="ECO:0007669"/>
    <property type="project" value="UniProtKB-KW"/>
</dbReference>
<keyword evidence="3 5" id="KW-0067">ATP-binding</keyword>
<evidence type="ECO:0000256" key="2">
    <source>
        <dbReference type="ARBA" id="ARBA00022741"/>
    </source>
</evidence>
<accession>A0A4R6AJR6</accession>
<dbReference type="GO" id="GO:0005886">
    <property type="term" value="C:plasma membrane"/>
    <property type="evidence" value="ECO:0007669"/>
    <property type="project" value="TreeGrafter"/>
</dbReference>
<dbReference type="OrthoDB" id="9787227at2"/>
<evidence type="ECO:0000313" key="6">
    <source>
        <dbReference type="Proteomes" id="UP000294562"/>
    </source>
</evidence>
<name>A0A4R6AJR6_9RHOB</name>
<dbReference type="InterPro" id="IPR003593">
    <property type="entry name" value="AAA+_ATPase"/>
</dbReference>
<dbReference type="Pfam" id="PF00005">
    <property type="entry name" value="ABC_tran"/>
    <property type="match status" value="1"/>
</dbReference>
<feature type="domain" description="ABC transporter" evidence="4">
    <location>
        <begin position="5"/>
        <end position="224"/>
    </location>
</feature>
<dbReference type="PROSITE" id="PS00211">
    <property type="entry name" value="ABC_TRANSPORTER_1"/>
    <property type="match status" value="1"/>
</dbReference>
<dbReference type="EMBL" id="SMZO01000085">
    <property type="protein sequence ID" value="TDL83787.1"/>
    <property type="molecule type" value="Genomic_DNA"/>
</dbReference>
<dbReference type="GO" id="GO:0016887">
    <property type="term" value="F:ATP hydrolysis activity"/>
    <property type="evidence" value="ECO:0007669"/>
    <property type="project" value="InterPro"/>
</dbReference>
<sequence length="225" mass="23584">MTLPLHVRDCVVRNRGGRVLLNVPNLELTPGASLGIRGPSGAGKSTLLYALAGLLEGINGEVHWGDTDLLTLSSARRASFRAANIGMIFQDFLLFEELDAASNAGLAAMYLPKAQRAGVKACAMAQLAHLGLDASARSVASYSGGERQRVAIARALANEATILLADEPTASLDRPAADSLIEGLVNRVRDQGATLIAVSHDAHLLDRMDRVLGLEDGQVTAGALP</sequence>
<dbReference type="Gene3D" id="3.40.50.300">
    <property type="entry name" value="P-loop containing nucleotide triphosphate hydrolases"/>
    <property type="match status" value="1"/>
</dbReference>
<dbReference type="SMART" id="SM00382">
    <property type="entry name" value="AAA"/>
    <property type="match status" value="1"/>
</dbReference>
<evidence type="ECO:0000256" key="1">
    <source>
        <dbReference type="ARBA" id="ARBA00005417"/>
    </source>
</evidence>
<comment type="similarity">
    <text evidence="1">Belongs to the ABC transporter superfamily.</text>
</comment>
<dbReference type="PROSITE" id="PS50893">
    <property type="entry name" value="ABC_TRANSPORTER_2"/>
    <property type="match status" value="1"/>
</dbReference>
<proteinExistence type="inferred from homology"/>
<dbReference type="InterPro" id="IPR017871">
    <property type="entry name" value="ABC_transporter-like_CS"/>
</dbReference>
<protein>
    <submittedName>
        <fullName evidence="5">ABC transporter ATP-binding protein</fullName>
    </submittedName>
</protein>
<reference evidence="5 6" key="1">
    <citation type="submission" date="2019-03" db="EMBL/GenBank/DDBJ databases">
        <title>Rhodobacteraceae bacterium SM1902, a new member of the family Rhodobacteraceae isolated from Yantai.</title>
        <authorList>
            <person name="Sun Y."/>
        </authorList>
    </citation>
    <scope>NUCLEOTIDE SEQUENCE [LARGE SCALE GENOMIC DNA]</scope>
    <source>
        <strain evidence="5 6">SM1902</strain>
    </source>
</reference>
<comment type="caution">
    <text evidence="5">The sequence shown here is derived from an EMBL/GenBank/DDBJ whole genome shotgun (WGS) entry which is preliminary data.</text>
</comment>
<dbReference type="AlphaFoldDB" id="A0A4R6AJR6"/>
<dbReference type="PANTHER" id="PTHR24220:SF689">
    <property type="entry name" value="LIPOPROTEIN-RELEASING SYSTEM ATP-BINDING PROTEIN LOLD"/>
    <property type="match status" value="1"/>
</dbReference>